<protein>
    <submittedName>
        <fullName evidence="7">Transcriptional regulator, TetR family</fullName>
    </submittedName>
</protein>
<dbReference type="SUPFAM" id="SSF46689">
    <property type="entry name" value="Homeodomain-like"/>
    <property type="match status" value="1"/>
</dbReference>
<evidence type="ECO:0000313" key="8">
    <source>
        <dbReference type="Proteomes" id="UP000199088"/>
    </source>
</evidence>
<gene>
    <name evidence="7" type="ORF">SAMN05660199_02936</name>
</gene>
<evidence type="ECO:0000259" key="6">
    <source>
        <dbReference type="PROSITE" id="PS50977"/>
    </source>
</evidence>
<keyword evidence="1" id="KW-0805">Transcription regulation</keyword>
<keyword evidence="8" id="KW-1185">Reference proteome</keyword>
<evidence type="ECO:0000256" key="2">
    <source>
        <dbReference type="ARBA" id="ARBA00023125"/>
    </source>
</evidence>
<evidence type="ECO:0000256" key="5">
    <source>
        <dbReference type="SAM" id="MobiDB-lite"/>
    </source>
</evidence>
<dbReference type="PROSITE" id="PS50977">
    <property type="entry name" value="HTH_TETR_2"/>
    <property type="match status" value="1"/>
</dbReference>
<dbReference type="Gene3D" id="1.10.357.10">
    <property type="entry name" value="Tetracycline Repressor, domain 2"/>
    <property type="match status" value="1"/>
</dbReference>
<dbReference type="PANTHER" id="PTHR30055">
    <property type="entry name" value="HTH-TYPE TRANSCRIPTIONAL REGULATOR RUTR"/>
    <property type="match status" value="1"/>
</dbReference>
<dbReference type="Proteomes" id="UP000199088">
    <property type="component" value="Unassembled WGS sequence"/>
</dbReference>
<proteinExistence type="predicted"/>
<dbReference type="Gene3D" id="1.10.10.60">
    <property type="entry name" value="Homeodomain-like"/>
    <property type="match status" value="1"/>
</dbReference>
<dbReference type="PANTHER" id="PTHR30055:SF234">
    <property type="entry name" value="HTH-TYPE TRANSCRIPTIONAL REGULATOR BETI"/>
    <property type="match status" value="1"/>
</dbReference>
<organism evidence="7 8">
    <name type="scientific">Klenkia soli</name>
    <dbReference type="NCBI Taxonomy" id="1052260"/>
    <lineage>
        <taxon>Bacteria</taxon>
        <taxon>Bacillati</taxon>
        <taxon>Actinomycetota</taxon>
        <taxon>Actinomycetes</taxon>
        <taxon>Geodermatophilales</taxon>
        <taxon>Geodermatophilaceae</taxon>
        <taxon>Klenkia</taxon>
    </lineage>
</organism>
<dbReference type="GO" id="GO:0003700">
    <property type="term" value="F:DNA-binding transcription factor activity"/>
    <property type="evidence" value="ECO:0007669"/>
    <property type="project" value="TreeGrafter"/>
</dbReference>
<dbReference type="InterPro" id="IPR050109">
    <property type="entry name" value="HTH-type_TetR-like_transc_reg"/>
</dbReference>
<dbReference type="InterPro" id="IPR001647">
    <property type="entry name" value="HTH_TetR"/>
</dbReference>
<feature type="compositionally biased region" description="Low complexity" evidence="5">
    <location>
        <begin position="258"/>
        <end position="275"/>
    </location>
</feature>
<keyword evidence="3" id="KW-0804">Transcription</keyword>
<evidence type="ECO:0000256" key="3">
    <source>
        <dbReference type="ARBA" id="ARBA00023163"/>
    </source>
</evidence>
<keyword evidence="2 4" id="KW-0238">DNA-binding</keyword>
<name>A0A1H0P1E3_9ACTN</name>
<sequence>MPEQARHAMRKARTRVEVRRAAQRLFAERPFDEVTVADIAAAAEVAVQTVFNHFATKEDLYFADRVPWVAGPATAVTDRSPGTGAMTTATAWLVHHVSSVPLLLRRPSYRTYLETILASPALRVHQRELLREAEDRLTTALHRTWAAELGDVPGLRLGAGMTSGLLVAGARVVLDEQWRQLSGVPDGARELPQLIAELRAASRVAIECVHGGFPQAADRAGGSEALRAILRLEEGRPADERAARTTRPRMTRERQESETTGSSTVSTRSATSASVIGTAKAV</sequence>
<evidence type="ECO:0000313" key="7">
    <source>
        <dbReference type="EMBL" id="SDO98771.1"/>
    </source>
</evidence>
<reference evidence="8" key="1">
    <citation type="submission" date="2016-10" db="EMBL/GenBank/DDBJ databases">
        <authorList>
            <person name="Varghese N."/>
            <person name="Submissions S."/>
        </authorList>
    </citation>
    <scope>NUCLEOTIDE SEQUENCE [LARGE SCALE GENOMIC DNA]</scope>
    <source>
        <strain evidence="8">DSM 45843</strain>
    </source>
</reference>
<feature type="DNA-binding region" description="H-T-H motif" evidence="4">
    <location>
        <begin position="35"/>
        <end position="54"/>
    </location>
</feature>
<accession>A0A1H0P1E3</accession>
<dbReference type="Pfam" id="PF00440">
    <property type="entry name" value="TetR_N"/>
    <property type="match status" value="1"/>
</dbReference>
<dbReference type="PRINTS" id="PR00455">
    <property type="entry name" value="HTHTETR"/>
</dbReference>
<feature type="region of interest" description="Disordered" evidence="5">
    <location>
        <begin position="236"/>
        <end position="282"/>
    </location>
</feature>
<dbReference type="EMBL" id="FNIR01000009">
    <property type="protein sequence ID" value="SDO98771.1"/>
    <property type="molecule type" value="Genomic_DNA"/>
</dbReference>
<feature type="domain" description="HTH tetR-type" evidence="6">
    <location>
        <begin position="12"/>
        <end position="72"/>
    </location>
</feature>
<evidence type="ECO:0000256" key="4">
    <source>
        <dbReference type="PROSITE-ProRule" id="PRU00335"/>
    </source>
</evidence>
<dbReference type="STRING" id="1052260.SAMN05660199_02936"/>
<dbReference type="GO" id="GO:0000976">
    <property type="term" value="F:transcription cis-regulatory region binding"/>
    <property type="evidence" value="ECO:0007669"/>
    <property type="project" value="TreeGrafter"/>
</dbReference>
<evidence type="ECO:0000256" key="1">
    <source>
        <dbReference type="ARBA" id="ARBA00023015"/>
    </source>
</evidence>
<dbReference type="RefSeq" id="WP_091246543.1">
    <property type="nucleotide sequence ID" value="NZ_FNIR01000009.1"/>
</dbReference>
<dbReference type="AlphaFoldDB" id="A0A1H0P1E3"/>
<dbReference type="InterPro" id="IPR009057">
    <property type="entry name" value="Homeodomain-like_sf"/>
</dbReference>